<evidence type="ECO:0000256" key="5">
    <source>
        <dbReference type="PIRSR" id="PIRSR001365-2"/>
    </source>
</evidence>
<reference evidence="7" key="1">
    <citation type="submission" date="2017-04" db="EMBL/GenBank/DDBJ databases">
        <title>Finegoldia magna isolated from orthopedic joint implant-associated infections.</title>
        <authorList>
            <person name="Bjorklund S."/>
            <person name="Bruggemann H."/>
            <person name="Jensen A."/>
            <person name="Hellmark B."/>
            <person name="Soderquist B."/>
        </authorList>
    </citation>
    <scope>NUCLEOTIDE SEQUENCE [LARGE SCALE GENOMIC DNA]</scope>
    <source>
        <strain evidence="7">12T273</strain>
    </source>
</reference>
<feature type="binding site" evidence="5">
    <location>
        <position position="207"/>
    </location>
    <ligand>
        <name>pyruvate</name>
        <dbReference type="ChEBI" id="CHEBI:15361"/>
    </ligand>
</feature>
<dbReference type="PANTHER" id="PTHR12128">
    <property type="entry name" value="DIHYDRODIPICOLINATE SYNTHASE"/>
    <property type="match status" value="1"/>
</dbReference>
<dbReference type="GO" id="GO:0008840">
    <property type="term" value="F:4-hydroxy-tetrahydrodipicolinate synthase activity"/>
    <property type="evidence" value="ECO:0007669"/>
    <property type="project" value="TreeGrafter"/>
</dbReference>
<dbReference type="Gene3D" id="3.20.20.70">
    <property type="entry name" value="Aldolase class I"/>
    <property type="match status" value="1"/>
</dbReference>
<evidence type="ECO:0000313" key="7">
    <source>
        <dbReference type="Proteomes" id="UP000215546"/>
    </source>
</evidence>
<keyword evidence="2 3" id="KW-0456">Lyase</keyword>
<name>A0A233VRN8_FINMA</name>
<proteinExistence type="inferred from homology"/>
<dbReference type="InterPro" id="IPR013785">
    <property type="entry name" value="Aldolase_TIM"/>
</dbReference>
<evidence type="ECO:0000256" key="4">
    <source>
        <dbReference type="PIRSR" id="PIRSR001365-1"/>
    </source>
</evidence>
<accession>A0A233VRN8</accession>
<comment type="caution">
    <text evidence="6">The sequence shown here is derived from an EMBL/GenBank/DDBJ whole genome shotgun (WGS) entry which is preliminary data.</text>
</comment>
<feature type="active site" description="Proton donor/acceptor" evidence="4">
    <location>
        <position position="133"/>
    </location>
</feature>
<dbReference type="SUPFAM" id="SSF51569">
    <property type="entry name" value="Aldolase"/>
    <property type="match status" value="1"/>
</dbReference>
<gene>
    <name evidence="6" type="ORF">B9N55_00235</name>
</gene>
<evidence type="ECO:0000313" key="6">
    <source>
        <dbReference type="EMBL" id="OXZ35072.1"/>
    </source>
</evidence>
<evidence type="ECO:0000256" key="2">
    <source>
        <dbReference type="ARBA" id="ARBA00023239"/>
    </source>
</evidence>
<comment type="similarity">
    <text evidence="1 3">Belongs to the DapA family.</text>
</comment>
<evidence type="ECO:0000256" key="3">
    <source>
        <dbReference type="PIRNR" id="PIRNR001365"/>
    </source>
</evidence>
<evidence type="ECO:0008006" key="8">
    <source>
        <dbReference type="Google" id="ProtNLM"/>
    </source>
</evidence>
<feature type="active site" description="Schiff-base intermediate with substrate" evidence="4">
    <location>
        <position position="162"/>
    </location>
</feature>
<dbReference type="PIRSF" id="PIRSF001365">
    <property type="entry name" value="DHDPS"/>
    <property type="match status" value="1"/>
</dbReference>
<organism evidence="6 7">
    <name type="scientific">Finegoldia magna</name>
    <name type="common">Peptostreptococcus magnus</name>
    <dbReference type="NCBI Taxonomy" id="1260"/>
    <lineage>
        <taxon>Bacteria</taxon>
        <taxon>Bacillati</taxon>
        <taxon>Bacillota</taxon>
        <taxon>Tissierellia</taxon>
        <taxon>Tissierellales</taxon>
        <taxon>Peptoniphilaceae</taxon>
        <taxon>Finegoldia</taxon>
    </lineage>
</organism>
<dbReference type="RefSeq" id="WP_094207852.1">
    <property type="nucleotide sequence ID" value="NZ_NDYE01000001.1"/>
</dbReference>
<protein>
    <recommendedName>
        <fullName evidence="8">Dihydrodipicolinate synthase family protein</fullName>
    </recommendedName>
</protein>
<dbReference type="CDD" id="cd00408">
    <property type="entry name" value="DHDPS-like"/>
    <property type="match status" value="1"/>
</dbReference>
<dbReference type="PRINTS" id="PR00146">
    <property type="entry name" value="DHPICSNTHASE"/>
</dbReference>
<dbReference type="Pfam" id="PF00701">
    <property type="entry name" value="DHDPS"/>
    <property type="match status" value="1"/>
</dbReference>
<evidence type="ECO:0000256" key="1">
    <source>
        <dbReference type="ARBA" id="ARBA00007592"/>
    </source>
</evidence>
<sequence length="299" mass="33674">MKYEIITPLLTSIQDDGDIDIDGTLNLVEYVIDGGVDGILPLGSAGEFTAFTFEQKRKFLTEIIKKVDKRIKVLAGTTSLVPQETVDLSNEVLKCGADGVVILPQFYFGLSDDEAYEYFSYMAENIDGDIYIYNYPARTGYNISIDVVLKLIEKYPNIVGLKDTIAETGHTQELISKARLIRDDFRVYSGFDNQFSANIAAGGSGCISGFSNIRPKLWADWVKAANDNNLDEIHKYQKIINRMMDIYAIQTNFSNVCKNVLKREGMKINTKCMLPYDKITEDEIDRAFEILKDSEKING</sequence>
<dbReference type="AlphaFoldDB" id="A0A233VRN8"/>
<dbReference type="SMART" id="SM01130">
    <property type="entry name" value="DHDPS"/>
    <property type="match status" value="1"/>
</dbReference>
<dbReference type="EMBL" id="NDYE01000001">
    <property type="protein sequence ID" value="OXZ35072.1"/>
    <property type="molecule type" value="Genomic_DNA"/>
</dbReference>
<dbReference type="InterPro" id="IPR002220">
    <property type="entry name" value="DapA-like"/>
</dbReference>
<dbReference type="PANTHER" id="PTHR12128:SF66">
    <property type="entry name" value="4-HYDROXY-2-OXOGLUTARATE ALDOLASE, MITOCHONDRIAL"/>
    <property type="match status" value="1"/>
</dbReference>
<dbReference type="Proteomes" id="UP000215546">
    <property type="component" value="Unassembled WGS sequence"/>
</dbReference>